<reference evidence="1 2" key="1">
    <citation type="submission" date="2024-06" db="EMBL/GenBank/DDBJ databases">
        <authorList>
            <person name="Kraege A."/>
            <person name="Thomma B."/>
        </authorList>
    </citation>
    <scope>NUCLEOTIDE SEQUENCE [LARGE SCALE GENOMIC DNA]</scope>
</reference>
<protein>
    <submittedName>
        <fullName evidence="1">G4580 protein</fullName>
    </submittedName>
</protein>
<evidence type="ECO:0000313" key="2">
    <source>
        <dbReference type="Proteomes" id="UP001497392"/>
    </source>
</evidence>
<keyword evidence="2" id="KW-1185">Reference proteome</keyword>
<dbReference type="Pfam" id="PF04488">
    <property type="entry name" value="Gly_transf_sug"/>
    <property type="match status" value="1"/>
</dbReference>
<dbReference type="SUPFAM" id="SSF53448">
    <property type="entry name" value="Nucleotide-diphospho-sugar transferases"/>
    <property type="match status" value="1"/>
</dbReference>
<dbReference type="InterPro" id="IPR029044">
    <property type="entry name" value="Nucleotide-diphossugar_trans"/>
</dbReference>
<organism evidence="1 2">
    <name type="scientific">Coccomyxa viridis</name>
    <dbReference type="NCBI Taxonomy" id="1274662"/>
    <lineage>
        <taxon>Eukaryota</taxon>
        <taxon>Viridiplantae</taxon>
        <taxon>Chlorophyta</taxon>
        <taxon>core chlorophytes</taxon>
        <taxon>Trebouxiophyceae</taxon>
        <taxon>Trebouxiophyceae incertae sedis</taxon>
        <taxon>Coccomyxaceae</taxon>
        <taxon>Coccomyxa</taxon>
    </lineage>
</organism>
<accession>A0ABP1FTB9</accession>
<dbReference type="InterPro" id="IPR007577">
    <property type="entry name" value="GlycoTrfase_DXD_sugar-bd_CS"/>
</dbReference>
<sequence>MAGRRLAQAEDTPTSTPDVELLANRVPECMSLKPRQRPSKRAVIDMRALMEQCADIHAAAECLRFLDEQEGGYTVLPHAEHPEAESVWTMMPLSPKPVHMHHNALLPMLYHTYSSGMAHDRLDVMVDSFLFTQPLEETVLNVWFESAAQMAAYAEHRGHRGMKHVRLRDFYIHADKVRQLEAVPRPDDVPLMPEKVGLSDKVRMILLLEYGGLWVDADTVFLRDLSPFWPYEWAERWSVHAAHNTAMLRLFAGSRLGRTLWERAFALNDTSFYPMKLVTLLKGTGQQLPALPSPVMDPPFLLLEGITQESYERFSFVSKDKFFADQIHTLYEGDSPCRDGHLRFFNGAFAYHWSTYWDNAEPAIEGTYFHALGTITSDFVAGRTANLYGEMYDLA</sequence>
<proteinExistence type="predicted"/>
<name>A0ABP1FTB9_9CHLO</name>
<evidence type="ECO:0000313" key="1">
    <source>
        <dbReference type="EMBL" id="CAL5222246.1"/>
    </source>
</evidence>
<gene>
    <name evidence="1" type="primary">g4580</name>
    <name evidence="1" type="ORF">VP750_LOCUS3905</name>
</gene>
<dbReference type="Proteomes" id="UP001497392">
    <property type="component" value="Unassembled WGS sequence"/>
</dbReference>
<dbReference type="EMBL" id="CAXHTA020000006">
    <property type="protein sequence ID" value="CAL5222246.1"/>
    <property type="molecule type" value="Genomic_DNA"/>
</dbReference>
<comment type="caution">
    <text evidence="1">The sequence shown here is derived from an EMBL/GenBank/DDBJ whole genome shotgun (WGS) entry which is preliminary data.</text>
</comment>